<dbReference type="SUPFAM" id="SSF49354">
    <property type="entry name" value="PapD-like"/>
    <property type="match status" value="2"/>
</dbReference>
<dbReference type="GO" id="GO:0004519">
    <property type="term" value="F:endonuclease activity"/>
    <property type="evidence" value="ECO:0007669"/>
    <property type="project" value="InterPro"/>
</dbReference>
<comment type="similarity">
    <text evidence="1">Belongs to the VAMP-associated protein (VAP) (TC 9.B.17) family.</text>
</comment>
<dbReference type="OMA" id="RVICIPA"/>
<organism evidence="3 4">
    <name type="scientific">Papaver somniferum</name>
    <name type="common">Opium poppy</name>
    <dbReference type="NCBI Taxonomy" id="3469"/>
    <lineage>
        <taxon>Eukaryota</taxon>
        <taxon>Viridiplantae</taxon>
        <taxon>Streptophyta</taxon>
        <taxon>Embryophyta</taxon>
        <taxon>Tracheophyta</taxon>
        <taxon>Spermatophyta</taxon>
        <taxon>Magnoliopsida</taxon>
        <taxon>Ranunculales</taxon>
        <taxon>Papaveraceae</taxon>
        <taxon>Papaveroideae</taxon>
        <taxon>Papaver</taxon>
    </lineage>
</organism>
<proteinExistence type="inferred from homology"/>
<reference evidence="3 4" key="1">
    <citation type="journal article" date="2018" name="Science">
        <title>The opium poppy genome and morphinan production.</title>
        <authorList>
            <person name="Guo L."/>
            <person name="Winzer T."/>
            <person name="Yang X."/>
            <person name="Li Y."/>
            <person name="Ning Z."/>
            <person name="He Z."/>
            <person name="Teodor R."/>
            <person name="Lu Y."/>
            <person name="Bowser T.A."/>
            <person name="Graham I.A."/>
            <person name="Ye K."/>
        </authorList>
    </citation>
    <scope>NUCLEOTIDE SEQUENCE [LARGE SCALE GENOMIC DNA]</scope>
    <source>
        <strain evidence="4">cv. HN1</strain>
        <tissue evidence="3">Leaves</tissue>
    </source>
</reference>
<dbReference type="Pfam" id="PF00635">
    <property type="entry name" value="Motile_Sperm"/>
    <property type="match status" value="2"/>
</dbReference>
<name>A0A4Y7IGD2_PAPSO</name>
<dbReference type="STRING" id="3469.A0A4Y7IGD2"/>
<dbReference type="PANTHER" id="PTHR10809:SF160">
    <property type="entry name" value="VESICLE-ASSOCIATED PROTEIN 1-3"/>
    <property type="match status" value="1"/>
</dbReference>
<dbReference type="GO" id="GO:0005789">
    <property type="term" value="C:endoplasmic reticulum membrane"/>
    <property type="evidence" value="ECO:0007669"/>
    <property type="project" value="InterPro"/>
</dbReference>
<dbReference type="GO" id="GO:0006281">
    <property type="term" value="P:DNA repair"/>
    <property type="evidence" value="ECO:0007669"/>
    <property type="project" value="InterPro"/>
</dbReference>
<dbReference type="InterPro" id="IPR020847">
    <property type="entry name" value="AP_endonuclease_F1_BS"/>
</dbReference>
<evidence type="ECO:0000259" key="2">
    <source>
        <dbReference type="PROSITE" id="PS50202"/>
    </source>
</evidence>
<dbReference type="Proteomes" id="UP000316621">
    <property type="component" value="Chromosome 1"/>
</dbReference>
<accession>A0A4Y7IGD2</accession>
<keyword evidence="4" id="KW-1185">Reference proteome</keyword>
<dbReference type="InterPro" id="IPR008962">
    <property type="entry name" value="PapD-like_sf"/>
</dbReference>
<evidence type="ECO:0000256" key="1">
    <source>
        <dbReference type="ARBA" id="ARBA00008932"/>
    </source>
</evidence>
<gene>
    <name evidence="3" type="ORF">C5167_040077</name>
</gene>
<dbReference type="FunFam" id="2.60.40.10:FF:000813">
    <property type="entry name" value="Vesicle-associated protein 1-1"/>
    <property type="match status" value="1"/>
</dbReference>
<dbReference type="Gene3D" id="2.60.40.10">
    <property type="entry name" value="Immunoglobulins"/>
    <property type="match status" value="2"/>
</dbReference>
<evidence type="ECO:0000313" key="4">
    <source>
        <dbReference type="Proteomes" id="UP000316621"/>
    </source>
</evidence>
<dbReference type="InterPro" id="IPR013783">
    <property type="entry name" value="Ig-like_fold"/>
</dbReference>
<protein>
    <recommendedName>
        <fullName evidence="2">MSP domain-containing protein</fullName>
    </recommendedName>
</protein>
<feature type="domain" description="MSP" evidence="2">
    <location>
        <begin position="8"/>
        <end position="129"/>
    </location>
</feature>
<dbReference type="GO" id="GO:0090158">
    <property type="term" value="P:endoplasmic reticulum membrane organization"/>
    <property type="evidence" value="ECO:0007669"/>
    <property type="project" value="TreeGrafter"/>
</dbReference>
<dbReference type="InterPro" id="IPR000535">
    <property type="entry name" value="MSP_dom"/>
</dbReference>
<dbReference type="PROSITE" id="PS00726">
    <property type="entry name" value="AP_NUCLEASE_F1_1"/>
    <property type="match status" value="1"/>
</dbReference>
<dbReference type="InterPro" id="IPR016763">
    <property type="entry name" value="VAP"/>
</dbReference>
<dbReference type="PROSITE" id="PS50202">
    <property type="entry name" value="MSP"/>
    <property type="match status" value="2"/>
</dbReference>
<dbReference type="Gramene" id="RZC47126">
    <property type="protein sequence ID" value="RZC47126"/>
    <property type="gene ID" value="C5167_040077"/>
</dbReference>
<dbReference type="AlphaFoldDB" id="A0A4Y7IGD2"/>
<dbReference type="EMBL" id="CM010715">
    <property type="protein sequence ID" value="RZC47126.1"/>
    <property type="molecule type" value="Genomic_DNA"/>
</dbReference>
<dbReference type="GO" id="GO:0061817">
    <property type="term" value="P:endoplasmic reticulum-plasma membrane tethering"/>
    <property type="evidence" value="ECO:0007669"/>
    <property type="project" value="TreeGrafter"/>
</dbReference>
<dbReference type="GO" id="GO:0005886">
    <property type="term" value="C:plasma membrane"/>
    <property type="evidence" value="ECO:0007669"/>
    <property type="project" value="TreeGrafter"/>
</dbReference>
<feature type="domain" description="MSP" evidence="2">
    <location>
        <begin position="150"/>
        <end position="278"/>
    </location>
</feature>
<dbReference type="PANTHER" id="PTHR10809">
    <property type="entry name" value="VESICLE-ASSOCIATED MEMBRANE PROTEIN-ASSOCIATED PROTEIN"/>
    <property type="match status" value="1"/>
</dbReference>
<evidence type="ECO:0000313" key="3">
    <source>
        <dbReference type="EMBL" id="RZC47126.1"/>
    </source>
</evidence>
<dbReference type="GO" id="GO:0003677">
    <property type="term" value="F:DNA binding"/>
    <property type="evidence" value="ECO:0007669"/>
    <property type="project" value="InterPro"/>
</dbReference>
<sequence>MSRANNNLLNIQPTDHELKFPFELNKKTSSSLQFTNNTDGYVAFKVKTTNPKKYSASPNMGIVLPGTTCDVTVAMQAQKEAPQDMLQSKDKFLVQTTVVAAPTRNITSEIFSKESGRVIEEFKLRVIYVVPVANPVLRVYAAGSSPPPRAMASIPPPEIKFPFLLNKKTSCCLKLANQTDQYVAFKVKTSSGNKFCARPNMGILLPGTTRDVTVTMRAPGAQEDMLQCIDKILIQSIVLREMFNKETAVLVESIGLREMFNKESADVVDIQELKLRVNYVPANPLQVQQGSDQGSSSTPSLASCVDNGSQTTCCIKTSNNLLNMQCEIG</sequence>